<reference evidence="1" key="2">
    <citation type="submission" date="2022-06" db="UniProtKB">
        <authorList>
            <consortium name="EnsemblMetazoa"/>
        </authorList>
    </citation>
    <scope>IDENTIFICATION</scope>
    <source>
        <strain evidence="1">PS312</strain>
    </source>
</reference>
<dbReference type="AlphaFoldDB" id="A0A2A6CUX8"/>
<evidence type="ECO:0000313" key="1">
    <source>
        <dbReference type="EnsemblMetazoa" id="PPA42940.1"/>
    </source>
</evidence>
<gene>
    <name evidence="1" type="primary">WBGene00281309</name>
</gene>
<evidence type="ECO:0000313" key="2">
    <source>
        <dbReference type="Proteomes" id="UP000005239"/>
    </source>
</evidence>
<keyword evidence="2" id="KW-1185">Reference proteome</keyword>
<accession>A0A2A6CUX8</accession>
<organism evidence="1 2">
    <name type="scientific">Pristionchus pacificus</name>
    <name type="common">Parasitic nematode worm</name>
    <dbReference type="NCBI Taxonomy" id="54126"/>
    <lineage>
        <taxon>Eukaryota</taxon>
        <taxon>Metazoa</taxon>
        <taxon>Ecdysozoa</taxon>
        <taxon>Nematoda</taxon>
        <taxon>Chromadorea</taxon>
        <taxon>Rhabditida</taxon>
        <taxon>Rhabditina</taxon>
        <taxon>Diplogasteromorpha</taxon>
        <taxon>Diplogasteroidea</taxon>
        <taxon>Neodiplogasteridae</taxon>
        <taxon>Pristionchus</taxon>
    </lineage>
</organism>
<reference evidence="2" key="1">
    <citation type="journal article" date="2008" name="Nat. Genet.">
        <title>The Pristionchus pacificus genome provides a unique perspective on nematode lifestyle and parasitism.</title>
        <authorList>
            <person name="Dieterich C."/>
            <person name="Clifton S.W."/>
            <person name="Schuster L.N."/>
            <person name="Chinwalla A."/>
            <person name="Delehaunty K."/>
            <person name="Dinkelacker I."/>
            <person name="Fulton L."/>
            <person name="Fulton R."/>
            <person name="Godfrey J."/>
            <person name="Minx P."/>
            <person name="Mitreva M."/>
            <person name="Roeseler W."/>
            <person name="Tian H."/>
            <person name="Witte H."/>
            <person name="Yang S.P."/>
            <person name="Wilson R.K."/>
            <person name="Sommer R.J."/>
        </authorList>
    </citation>
    <scope>NUCLEOTIDE SEQUENCE [LARGE SCALE GENOMIC DNA]</scope>
    <source>
        <strain evidence="2">PS312</strain>
    </source>
</reference>
<sequence length="143" mass="16345">MACRPTCCIPLWIGVWLFTLLCMLLQLGACYVFLYFGPNLFIVFAPVAIILLFHCYFLIIFRMRRIFLIQIFLSYEWIVIVLYCFLLLWTVLRLGDPNGERFANPFLKICYGLWALDNCPSVVQSAVGSLVGICVIGIVCQGT</sequence>
<proteinExistence type="predicted"/>
<protein>
    <submittedName>
        <fullName evidence="1">Uncharacterized protein</fullName>
    </submittedName>
</protein>
<dbReference type="Proteomes" id="UP000005239">
    <property type="component" value="Unassembled WGS sequence"/>
</dbReference>
<accession>A0A8R1Z277</accession>
<dbReference type="EnsemblMetazoa" id="PPA42940.1">
    <property type="protein sequence ID" value="PPA42940.1"/>
    <property type="gene ID" value="WBGene00281309"/>
</dbReference>
<name>A0A2A6CUX8_PRIPA</name>